<dbReference type="STRING" id="1860122.A9404_05205"/>
<dbReference type="EMBL" id="CP016027">
    <property type="protein sequence ID" value="ANJ68298.1"/>
    <property type="molecule type" value="Genomic_DNA"/>
</dbReference>
<evidence type="ECO:0000313" key="4">
    <source>
        <dbReference type="EMBL" id="ANJ68298.1"/>
    </source>
</evidence>
<keyword evidence="2 3" id="KW-0808">Transferase</keyword>
<proteinExistence type="inferred from homology"/>
<keyword evidence="3" id="KW-0698">rRNA processing</keyword>
<dbReference type="Pfam" id="PF03602">
    <property type="entry name" value="Cons_hypoth95"/>
    <property type="match status" value="1"/>
</dbReference>
<dbReference type="CDD" id="cd02440">
    <property type="entry name" value="AdoMet_MTases"/>
    <property type="match status" value="1"/>
</dbReference>
<accession>A0A191ZKC7</accession>
<keyword evidence="3" id="KW-0949">S-adenosyl-L-methionine</keyword>
<dbReference type="PANTHER" id="PTHR43542">
    <property type="entry name" value="METHYLTRANSFERASE"/>
    <property type="match status" value="1"/>
</dbReference>
<keyword evidence="1 3" id="KW-0489">Methyltransferase</keyword>
<comment type="function">
    <text evidence="3">Specifically methylates the guanine in position 966 of 16S rRNA in the assembled 30S particle.</text>
</comment>
<dbReference type="PIRSF" id="PIRSF004553">
    <property type="entry name" value="CHP00095"/>
    <property type="match status" value="1"/>
</dbReference>
<dbReference type="NCBIfam" id="TIGR00095">
    <property type="entry name" value="16S rRNA (guanine(966)-N(2))-methyltransferase RsmD"/>
    <property type="match status" value="1"/>
</dbReference>
<dbReference type="Proteomes" id="UP000078596">
    <property type="component" value="Chromosome"/>
</dbReference>
<organism evidence="4 5">
    <name type="scientific">Halothiobacillus diazotrophicus</name>
    <dbReference type="NCBI Taxonomy" id="1860122"/>
    <lineage>
        <taxon>Bacteria</taxon>
        <taxon>Pseudomonadati</taxon>
        <taxon>Pseudomonadota</taxon>
        <taxon>Gammaproteobacteria</taxon>
        <taxon>Chromatiales</taxon>
        <taxon>Halothiobacillaceae</taxon>
        <taxon>Halothiobacillus</taxon>
    </lineage>
</organism>
<evidence type="ECO:0000256" key="1">
    <source>
        <dbReference type="ARBA" id="ARBA00022603"/>
    </source>
</evidence>
<gene>
    <name evidence="4" type="ORF">A9404_05205</name>
</gene>
<comment type="similarity">
    <text evidence="3">Belongs to the methyltransferase superfamily. RsmD family.</text>
</comment>
<dbReference type="Gene3D" id="3.40.50.150">
    <property type="entry name" value="Vaccinia Virus protein VP39"/>
    <property type="match status" value="1"/>
</dbReference>
<comment type="catalytic activity">
    <reaction evidence="3">
        <text>guanosine(966) in 16S rRNA + S-adenosyl-L-methionine = N(2)-methylguanosine(966) in 16S rRNA + S-adenosyl-L-homocysteine + H(+)</text>
        <dbReference type="Rhea" id="RHEA:23548"/>
        <dbReference type="Rhea" id="RHEA-COMP:10211"/>
        <dbReference type="Rhea" id="RHEA-COMP:10212"/>
        <dbReference type="ChEBI" id="CHEBI:15378"/>
        <dbReference type="ChEBI" id="CHEBI:57856"/>
        <dbReference type="ChEBI" id="CHEBI:59789"/>
        <dbReference type="ChEBI" id="CHEBI:74269"/>
        <dbReference type="ChEBI" id="CHEBI:74481"/>
        <dbReference type="EC" id="2.1.1.171"/>
    </reaction>
</comment>
<dbReference type="KEGG" id="haz:A9404_05205"/>
<dbReference type="GO" id="GO:0052913">
    <property type="term" value="F:16S rRNA (guanine(966)-N(2))-methyltransferase activity"/>
    <property type="evidence" value="ECO:0007669"/>
    <property type="project" value="UniProtKB-EC"/>
</dbReference>
<dbReference type="AlphaFoldDB" id="A0A191ZKC7"/>
<evidence type="ECO:0000256" key="3">
    <source>
        <dbReference type="PIRNR" id="PIRNR004553"/>
    </source>
</evidence>
<protein>
    <recommendedName>
        <fullName evidence="3">Ribosomal RNA small subunit methyltransferase D</fullName>
        <ecNumber evidence="3">2.1.1.171</ecNumber>
    </recommendedName>
</protein>
<dbReference type="PANTHER" id="PTHR43542:SF1">
    <property type="entry name" value="METHYLTRANSFERASE"/>
    <property type="match status" value="1"/>
</dbReference>
<dbReference type="InterPro" id="IPR029063">
    <property type="entry name" value="SAM-dependent_MTases_sf"/>
</dbReference>
<evidence type="ECO:0000256" key="2">
    <source>
        <dbReference type="ARBA" id="ARBA00022679"/>
    </source>
</evidence>
<reference evidence="4 5" key="1">
    <citation type="submission" date="2016-06" db="EMBL/GenBank/DDBJ databases">
        <title>Insight into the functional genes involving in sulfur oxidation in Pearl River water.</title>
        <authorList>
            <person name="Luo J."/>
            <person name="Tan X."/>
            <person name="Lin W."/>
        </authorList>
    </citation>
    <scope>NUCLEOTIDE SEQUENCE [LARGE SCALE GENOMIC DNA]</scope>
    <source>
        <strain evidence="4 5">LS2</strain>
    </source>
</reference>
<evidence type="ECO:0000313" key="5">
    <source>
        <dbReference type="Proteomes" id="UP000078596"/>
    </source>
</evidence>
<dbReference type="SUPFAM" id="SSF53335">
    <property type="entry name" value="S-adenosyl-L-methionine-dependent methyltransferases"/>
    <property type="match status" value="1"/>
</dbReference>
<keyword evidence="5" id="KW-1185">Reference proteome</keyword>
<name>A0A191ZKC7_9GAMM</name>
<dbReference type="InterPro" id="IPR004398">
    <property type="entry name" value="RNA_MeTrfase_RsmD"/>
</dbReference>
<sequence length="203" mass="22452">MHGRQKVRITGGVMRSRQVTFPAARGLRPTPDRVRETLFNWLGQDLTGWRVLDLFAGSGVLGMEALSRGAAWLGVVEQSARVAEAIRQNMMTLAVPDEQVRIWRTDATAWIRQSEQWLEGTAPIDLVFLDPPFAEPALLETVLAGLNAVRWLAPDAILYVEHSAAMAPIELPGWERTRQGQAGESLFMLWARRADGADVSPPG</sequence>
<dbReference type="EC" id="2.1.1.171" evidence="3"/>